<keyword evidence="1" id="KW-0812">Transmembrane</keyword>
<feature type="transmembrane region" description="Helical" evidence="1">
    <location>
        <begin position="133"/>
        <end position="155"/>
    </location>
</feature>
<keyword evidence="1" id="KW-1133">Transmembrane helix</keyword>
<evidence type="ECO:0000256" key="1">
    <source>
        <dbReference type="SAM" id="Phobius"/>
    </source>
</evidence>
<proteinExistence type="predicted"/>
<protein>
    <submittedName>
        <fullName evidence="2">Uncharacterized protein</fullName>
    </submittedName>
</protein>
<sequence length="183" mass="20998">MLKEQHVALVQLEKLVFAFMHPLPVEWNRDYTELVTTNSHCRRLPWALSMIWGIPFGIASFYSSIFSAYYPQPGRLQRVDTIFHFAVGVLTSITIVSSLQSFKEPSCRIGYNALNKFAWKLSKEYKFANKPDSIMITTSMVTVLGAFFVPIIFIFGTVATELDAFFFIIEPMLPDPVDRDRLE</sequence>
<name>A0ABP1S487_9HEXA</name>
<accession>A0ABP1S487</accession>
<reference evidence="2 3" key="1">
    <citation type="submission" date="2024-08" db="EMBL/GenBank/DDBJ databases">
        <authorList>
            <person name="Cucini C."/>
            <person name="Frati F."/>
        </authorList>
    </citation>
    <scope>NUCLEOTIDE SEQUENCE [LARGE SCALE GENOMIC DNA]</scope>
</reference>
<evidence type="ECO:0000313" key="3">
    <source>
        <dbReference type="Proteomes" id="UP001642540"/>
    </source>
</evidence>
<organism evidence="2 3">
    <name type="scientific">Orchesella dallaii</name>
    <dbReference type="NCBI Taxonomy" id="48710"/>
    <lineage>
        <taxon>Eukaryota</taxon>
        <taxon>Metazoa</taxon>
        <taxon>Ecdysozoa</taxon>
        <taxon>Arthropoda</taxon>
        <taxon>Hexapoda</taxon>
        <taxon>Collembola</taxon>
        <taxon>Entomobryomorpha</taxon>
        <taxon>Entomobryoidea</taxon>
        <taxon>Orchesellidae</taxon>
        <taxon>Orchesellinae</taxon>
        <taxon>Orchesella</taxon>
    </lineage>
</organism>
<dbReference type="EMBL" id="CAXLJM020000156">
    <property type="protein sequence ID" value="CAL8143412.1"/>
    <property type="molecule type" value="Genomic_DNA"/>
</dbReference>
<keyword evidence="1" id="KW-0472">Membrane</keyword>
<feature type="transmembrane region" description="Helical" evidence="1">
    <location>
        <begin position="82"/>
        <end position="99"/>
    </location>
</feature>
<dbReference type="Proteomes" id="UP001642540">
    <property type="component" value="Unassembled WGS sequence"/>
</dbReference>
<evidence type="ECO:0000313" key="2">
    <source>
        <dbReference type="EMBL" id="CAL8143412.1"/>
    </source>
</evidence>
<feature type="transmembrane region" description="Helical" evidence="1">
    <location>
        <begin position="46"/>
        <end position="70"/>
    </location>
</feature>
<comment type="caution">
    <text evidence="2">The sequence shown here is derived from an EMBL/GenBank/DDBJ whole genome shotgun (WGS) entry which is preliminary data.</text>
</comment>
<gene>
    <name evidence="2" type="ORF">ODALV1_LOCUS29546</name>
</gene>
<keyword evidence="3" id="KW-1185">Reference proteome</keyword>